<reference evidence="2" key="1">
    <citation type="submission" date="2023-05" db="EMBL/GenBank/DDBJ databases">
        <title>Nepenthes gracilis genome sequencing.</title>
        <authorList>
            <person name="Fukushima K."/>
        </authorList>
    </citation>
    <scope>NUCLEOTIDE SEQUENCE</scope>
    <source>
        <strain evidence="2">SING2019-196</strain>
    </source>
</reference>
<comment type="caution">
    <text evidence="2">The sequence shown here is derived from an EMBL/GenBank/DDBJ whole genome shotgun (WGS) entry which is preliminary data.</text>
</comment>
<protein>
    <submittedName>
        <fullName evidence="2">Uncharacterized protein</fullName>
    </submittedName>
</protein>
<feature type="transmembrane region" description="Helical" evidence="1">
    <location>
        <begin position="12"/>
        <end position="31"/>
    </location>
</feature>
<dbReference type="EMBL" id="BSYO01000038">
    <property type="protein sequence ID" value="GMH30297.1"/>
    <property type="molecule type" value="Genomic_DNA"/>
</dbReference>
<evidence type="ECO:0000313" key="3">
    <source>
        <dbReference type="Proteomes" id="UP001279734"/>
    </source>
</evidence>
<keyword evidence="1" id="KW-0472">Membrane</keyword>
<keyword evidence="1" id="KW-1133">Transmembrane helix</keyword>
<accession>A0AAD3Y5F1</accession>
<keyword evidence="3" id="KW-1185">Reference proteome</keyword>
<feature type="transmembrane region" description="Helical" evidence="1">
    <location>
        <begin position="46"/>
        <end position="68"/>
    </location>
</feature>
<sequence length="129" mass="14287">MGNGRWRVLVPVGWTLAGPFVLHPTVLMLTLKWRSVDYVAVCPVDIWLMLLMLVWCIGVAGWIVDFLALEKMEFGAAGKMLLALGGKLLLASCLWLHCCDGDFGDLERLIQFFGACRLEVASRMVCIGS</sequence>
<gene>
    <name evidence="2" type="ORF">Nepgr_032140</name>
</gene>
<evidence type="ECO:0000313" key="2">
    <source>
        <dbReference type="EMBL" id="GMH30297.1"/>
    </source>
</evidence>
<keyword evidence="1" id="KW-0812">Transmembrane</keyword>
<name>A0AAD3Y5F1_NEPGR</name>
<dbReference type="AlphaFoldDB" id="A0AAD3Y5F1"/>
<dbReference type="Proteomes" id="UP001279734">
    <property type="component" value="Unassembled WGS sequence"/>
</dbReference>
<evidence type="ECO:0000256" key="1">
    <source>
        <dbReference type="SAM" id="Phobius"/>
    </source>
</evidence>
<organism evidence="2 3">
    <name type="scientific">Nepenthes gracilis</name>
    <name type="common">Slender pitcher plant</name>
    <dbReference type="NCBI Taxonomy" id="150966"/>
    <lineage>
        <taxon>Eukaryota</taxon>
        <taxon>Viridiplantae</taxon>
        <taxon>Streptophyta</taxon>
        <taxon>Embryophyta</taxon>
        <taxon>Tracheophyta</taxon>
        <taxon>Spermatophyta</taxon>
        <taxon>Magnoliopsida</taxon>
        <taxon>eudicotyledons</taxon>
        <taxon>Gunneridae</taxon>
        <taxon>Pentapetalae</taxon>
        <taxon>Caryophyllales</taxon>
        <taxon>Nepenthaceae</taxon>
        <taxon>Nepenthes</taxon>
    </lineage>
</organism>
<proteinExistence type="predicted"/>